<organism evidence="11 12">
    <name type="scientific">Methylocystis rosea</name>
    <dbReference type="NCBI Taxonomy" id="173366"/>
    <lineage>
        <taxon>Bacteria</taxon>
        <taxon>Pseudomonadati</taxon>
        <taxon>Pseudomonadota</taxon>
        <taxon>Alphaproteobacteria</taxon>
        <taxon>Hyphomicrobiales</taxon>
        <taxon>Methylocystaceae</taxon>
        <taxon>Methylocystis</taxon>
    </lineage>
</organism>
<evidence type="ECO:0000256" key="7">
    <source>
        <dbReference type="ARBA" id="ARBA00023075"/>
    </source>
</evidence>
<dbReference type="NCBIfam" id="TIGR01962">
    <property type="entry name" value="NuoD"/>
    <property type="match status" value="1"/>
</dbReference>
<evidence type="ECO:0000256" key="3">
    <source>
        <dbReference type="ARBA" id="ARBA00022448"/>
    </source>
</evidence>
<dbReference type="EC" id="7.1.1.-" evidence="8"/>
<feature type="domain" description="NADH-quinone oxidoreductase subunit D" evidence="10">
    <location>
        <begin position="132"/>
        <end position="406"/>
    </location>
</feature>
<dbReference type="PROSITE" id="PS00535">
    <property type="entry name" value="COMPLEX1_49K"/>
    <property type="match status" value="1"/>
</dbReference>
<gene>
    <name evidence="8" type="primary">nuoD</name>
    <name evidence="11" type="ORF">EHO51_00540</name>
</gene>
<comment type="similarity">
    <text evidence="2 8 9">Belongs to the complex I 49 kDa subunit family.</text>
</comment>
<dbReference type="EMBL" id="CP034086">
    <property type="protein sequence ID" value="AZG75351.1"/>
    <property type="molecule type" value="Genomic_DNA"/>
</dbReference>
<protein>
    <recommendedName>
        <fullName evidence="8">NADH-quinone oxidoreductase subunit D</fullName>
        <ecNumber evidence="8">7.1.1.-</ecNumber>
    </recommendedName>
    <alternativeName>
        <fullName evidence="8">NADH dehydrogenase I subunit D</fullName>
    </alternativeName>
    <alternativeName>
        <fullName evidence="8">NDH-1 subunit D</fullName>
    </alternativeName>
</protein>
<evidence type="ECO:0000256" key="1">
    <source>
        <dbReference type="ARBA" id="ARBA00002378"/>
    </source>
</evidence>
<reference evidence="11 12" key="1">
    <citation type="submission" date="2018-11" db="EMBL/GenBank/DDBJ databases">
        <title>Genome squencing of methanotrophic bacteria isolated from alkaline groundwater in Korea.</title>
        <authorList>
            <person name="Nguyen L.N."/>
        </authorList>
    </citation>
    <scope>NUCLEOTIDE SEQUENCE [LARGE SCALE GENOMIC DNA]</scope>
    <source>
        <strain evidence="11 12">GW6</strain>
    </source>
</reference>
<evidence type="ECO:0000256" key="2">
    <source>
        <dbReference type="ARBA" id="ARBA00005769"/>
    </source>
</evidence>
<evidence type="ECO:0000256" key="6">
    <source>
        <dbReference type="ARBA" id="ARBA00023027"/>
    </source>
</evidence>
<dbReference type="GO" id="GO:0050136">
    <property type="term" value="F:NADH dehydrogenase (quinone) (non-electrogenic) activity"/>
    <property type="evidence" value="ECO:0007669"/>
    <property type="project" value="UniProtKB-UniRule"/>
</dbReference>
<keyword evidence="7 8" id="KW-0830">Ubiquinone</keyword>
<accession>A0A3G8M0D9</accession>
<dbReference type="KEGG" id="mros:EHO51_00540"/>
<keyword evidence="4 8" id="KW-0874">Quinone</keyword>
<dbReference type="NCBIfam" id="NF004739">
    <property type="entry name" value="PRK06075.1"/>
    <property type="match status" value="1"/>
</dbReference>
<evidence type="ECO:0000313" key="11">
    <source>
        <dbReference type="EMBL" id="AZG75351.1"/>
    </source>
</evidence>
<sequence>MNDQTPAPAKPESQGLRNFNINFGPQHPAAHGVLRLILELDGEVVERVDPHVGFLHRGTEKLMESRTYLQNVPYFDRLDYCAPMNQEHAFCLAIERLLGVEVPRRGQLIRVLYAEIGRLLSHLLNVTSQAMDVGALTPPLWGYEEREKLMVFYERASGARMHANYFRPGGVARDLPDQLVEDIGAFCDPFLKVVEDLDELFIGNRIFKQRNVDIGVISLEDAWKWGFSGVMVRGSGAAWDLRKAQPYECYEEMEFDIPVGKHGDCYDRAVIRMEEMRQSTSIMKQCVEKLMRAENRGPVMAPNHKITPPSRGEMKRSMEALIHHFKLFTEGFHVPQGEVYAAVEAPKGEFGVYLVSDGGDKPYRCKIRAPGFAHLSAMDFLCKNHMLADVSAILGSLDIVFGEVDR</sequence>
<name>A0A3G8M0D9_9HYPH</name>
<comment type="function">
    <text evidence="1 8">NDH-1 shuttles electrons from NADH, via FMN and iron-sulfur (Fe-S) centers, to quinones in the respiratory chain. The immediate electron acceptor for the enzyme in this species is believed to be ubiquinone. Couples the redox reaction to proton translocation (for every two electrons transferred, four hydrogen ions are translocated across the cytoplasmic membrane), and thus conserves the redox energy in a proton gradient.</text>
</comment>
<keyword evidence="11" id="KW-0560">Oxidoreductase</keyword>
<keyword evidence="8" id="KW-1003">Cell membrane</keyword>
<evidence type="ECO:0000256" key="5">
    <source>
        <dbReference type="ARBA" id="ARBA00022967"/>
    </source>
</evidence>
<comment type="subunit">
    <text evidence="8">NDH-1 is composed of 14 different subunits. Subunits NuoB, C, D, E, F, and G constitute the peripheral sector of the complex.</text>
</comment>
<dbReference type="GO" id="GO:0048038">
    <property type="term" value="F:quinone binding"/>
    <property type="evidence" value="ECO:0007669"/>
    <property type="project" value="UniProtKB-KW"/>
</dbReference>
<dbReference type="InterPro" id="IPR029014">
    <property type="entry name" value="NiFe-Hase_large"/>
</dbReference>
<dbReference type="AlphaFoldDB" id="A0A3G8M0D9"/>
<keyword evidence="5 8" id="KW-1278">Translocase</keyword>
<comment type="subcellular location">
    <subcellularLocation>
        <location evidence="8">Cell membrane</location>
        <topology evidence="8">Peripheral membrane protein</topology>
        <orientation evidence="8">Cytoplasmic side</orientation>
    </subcellularLocation>
</comment>
<dbReference type="InterPro" id="IPR014029">
    <property type="entry name" value="NADH_UbQ_OxRdtase_49kDa_CS"/>
</dbReference>
<dbReference type="HAMAP" id="MF_01358">
    <property type="entry name" value="NDH1_NuoD"/>
    <property type="match status" value="1"/>
</dbReference>
<evidence type="ECO:0000256" key="4">
    <source>
        <dbReference type="ARBA" id="ARBA00022719"/>
    </source>
</evidence>
<evidence type="ECO:0000256" key="9">
    <source>
        <dbReference type="RuleBase" id="RU003685"/>
    </source>
</evidence>
<evidence type="ECO:0000259" key="10">
    <source>
        <dbReference type="Pfam" id="PF00346"/>
    </source>
</evidence>
<keyword evidence="6 8" id="KW-0520">NAD</keyword>
<dbReference type="PANTHER" id="PTHR11993">
    <property type="entry name" value="NADH-UBIQUINONE OXIDOREDUCTASE 49 KDA SUBUNIT"/>
    <property type="match status" value="1"/>
</dbReference>
<dbReference type="PANTHER" id="PTHR11993:SF10">
    <property type="entry name" value="NADH DEHYDROGENASE [UBIQUINONE] IRON-SULFUR PROTEIN 2, MITOCHONDRIAL"/>
    <property type="match status" value="1"/>
</dbReference>
<keyword evidence="8" id="KW-0472">Membrane</keyword>
<dbReference type="SUPFAM" id="SSF56762">
    <property type="entry name" value="HydB/Nqo4-like"/>
    <property type="match status" value="1"/>
</dbReference>
<evidence type="ECO:0000256" key="8">
    <source>
        <dbReference type="HAMAP-Rule" id="MF_01358"/>
    </source>
</evidence>
<dbReference type="InterPro" id="IPR001135">
    <property type="entry name" value="NADH_Q_OxRdtase_suD"/>
</dbReference>
<dbReference type="RefSeq" id="WP_124737247.1">
    <property type="nucleotide sequence ID" value="NZ_CP034086.1"/>
</dbReference>
<dbReference type="Pfam" id="PF00346">
    <property type="entry name" value="Complex1_49kDa"/>
    <property type="match status" value="1"/>
</dbReference>
<dbReference type="Proteomes" id="UP000273982">
    <property type="component" value="Chromosome"/>
</dbReference>
<comment type="catalytic activity">
    <reaction evidence="8">
        <text>a quinone + NADH + 5 H(+)(in) = a quinol + NAD(+) + 4 H(+)(out)</text>
        <dbReference type="Rhea" id="RHEA:57888"/>
        <dbReference type="ChEBI" id="CHEBI:15378"/>
        <dbReference type="ChEBI" id="CHEBI:24646"/>
        <dbReference type="ChEBI" id="CHEBI:57540"/>
        <dbReference type="ChEBI" id="CHEBI:57945"/>
        <dbReference type="ChEBI" id="CHEBI:132124"/>
    </reaction>
</comment>
<dbReference type="FunFam" id="1.10.645.10:FF:000005">
    <property type="entry name" value="NADH-quinone oxidoreductase subunit D"/>
    <property type="match status" value="1"/>
</dbReference>
<proteinExistence type="inferred from homology"/>
<dbReference type="GO" id="GO:0051287">
    <property type="term" value="F:NAD binding"/>
    <property type="evidence" value="ECO:0007669"/>
    <property type="project" value="InterPro"/>
</dbReference>
<dbReference type="GO" id="GO:0005886">
    <property type="term" value="C:plasma membrane"/>
    <property type="evidence" value="ECO:0007669"/>
    <property type="project" value="UniProtKB-SubCell"/>
</dbReference>
<evidence type="ECO:0000313" key="12">
    <source>
        <dbReference type="Proteomes" id="UP000273982"/>
    </source>
</evidence>
<dbReference type="Gene3D" id="1.10.645.10">
    <property type="entry name" value="Cytochrome-c3 Hydrogenase, chain B"/>
    <property type="match status" value="1"/>
</dbReference>
<keyword evidence="3 8" id="KW-0813">Transport</keyword>
<dbReference type="InterPro" id="IPR022885">
    <property type="entry name" value="NDH1_su_D/H"/>
</dbReference>